<protein>
    <submittedName>
        <fullName evidence="1">Uncharacterized protein</fullName>
    </submittedName>
</protein>
<evidence type="ECO:0000313" key="1">
    <source>
        <dbReference type="EMBL" id="PNX66117.1"/>
    </source>
</evidence>
<gene>
    <name evidence="1" type="ORF">L195_g054915</name>
</gene>
<reference evidence="1 2" key="2">
    <citation type="journal article" date="2017" name="Front. Plant Sci.">
        <title>Gene Classification and Mining of Molecular Markers Useful in Red Clover (Trifolium pratense) Breeding.</title>
        <authorList>
            <person name="Istvanek J."/>
            <person name="Dluhosova J."/>
            <person name="Dluhos P."/>
            <person name="Patkova L."/>
            <person name="Nedelnik J."/>
            <person name="Repkova J."/>
        </authorList>
    </citation>
    <scope>NUCLEOTIDE SEQUENCE [LARGE SCALE GENOMIC DNA]</scope>
    <source>
        <strain evidence="2">cv. Tatra</strain>
        <tissue evidence="1">Young leaves</tissue>
    </source>
</reference>
<feature type="non-terminal residue" evidence="1">
    <location>
        <position position="24"/>
    </location>
</feature>
<comment type="caution">
    <text evidence="1">The sequence shown here is derived from an EMBL/GenBank/DDBJ whole genome shotgun (WGS) entry which is preliminary data.</text>
</comment>
<sequence>MKRREDPTVFNNLEIQSEATRVLF</sequence>
<dbReference type="AlphaFoldDB" id="A0A2K3KIK7"/>
<evidence type="ECO:0000313" key="2">
    <source>
        <dbReference type="Proteomes" id="UP000236291"/>
    </source>
</evidence>
<dbReference type="Proteomes" id="UP000236291">
    <property type="component" value="Unassembled WGS sequence"/>
</dbReference>
<proteinExistence type="predicted"/>
<reference evidence="1 2" key="1">
    <citation type="journal article" date="2014" name="Am. J. Bot.">
        <title>Genome assembly and annotation for red clover (Trifolium pratense; Fabaceae).</title>
        <authorList>
            <person name="Istvanek J."/>
            <person name="Jaros M."/>
            <person name="Krenek A."/>
            <person name="Repkova J."/>
        </authorList>
    </citation>
    <scope>NUCLEOTIDE SEQUENCE [LARGE SCALE GENOMIC DNA]</scope>
    <source>
        <strain evidence="2">cv. Tatra</strain>
        <tissue evidence="1">Young leaves</tissue>
    </source>
</reference>
<accession>A0A2K3KIK7</accession>
<dbReference type="EMBL" id="ASHM01097902">
    <property type="protein sequence ID" value="PNX66117.1"/>
    <property type="molecule type" value="Genomic_DNA"/>
</dbReference>
<name>A0A2K3KIK7_TRIPR</name>
<organism evidence="1 2">
    <name type="scientific">Trifolium pratense</name>
    <name type="common">Red clover</name>
    <dbReference type="NCBI Taxonomy" id="57577"/>
    <lineage>
        <taxon>Eukaryota</taxon>
        <taxon>Viridiplantae</taxon>
        <taxon>Streptophyta</taxon>
        <taxon>Embryophyta</taxon>
        <taxon>Tracheophyta</taxon>
        <taxon>Spermatophyta</taxon>
        <taxon>Magnoliopsida</taxon>
        <taxon>eudicotyledons</taxon>
        <taxon>Gunneridae</taxon>
        <taxon>Pentapetalae</taxon>
        <taxon>rosids</taxon>
        <taxon>fabids</taxon>
        <taxon>Fabales</taxon>
        <taxon>Fabaceae</taxon>
        <taxon>Papilionoideae</taxon>
        <taxon>50 kb inversion clade</taxon>
        <taxon>NPAAA clade</taxon>
        <taxon>Hologalegina</taxon>
        <taxon>IRL clade</taxon>
        <taxon>Trifolieae</taxon>
        <taxon>Trifolium</taxon>
    </lineage>
</organism>